<dbReference type="EMBL" id="GG693866">
    <property type="protein sequence ID" value="EES53272.1"/>
    <property type="molecule type" value="Genomic_DNA"/>
</dbReference>
<reference evidence="1 2" key="1">
    <citation type="journal article" date="2009" name="Appl. Environ. Microbiol.">
        <title>Community genomic and proteomic analyses of chemoautotrophic iron-oxidizing "Leptospirillum rubarum" (Group II) and "Leptospirillum ferrodiazotrophum" (Group III) bacteria in acid mine drainage biofilms.</title>
        <authorList>
            <person name="Goltsman D.S."/>
            <person name="Denef V.J."/>
            <person name="Singer S.W."/>
            <person name="VerBerkmoes N.C."/>
            <person name="Lefsrud M."/>
            <person name="Mueller R.S."/>
            <person name="Dick G.J."/>
            <person name="Sun C.L."/>
            <person name="Wheeler K.E."/>
            <person name="Zemla A."/>
            <person name="Baker B.J."/>
            <person name="Hauser L."/>
            <person name="Land M."/>
            <person name="Shah M.B."/>
            <person name="Thelen M.P."/>
            <person name="Hettich R.L."/>
            <person name="Banfield J.F."/>
        </authorList>
    </citation>
    <scope>NUCLEOTIDE SEQUENCE [LARGE SCALE GENOMIC DNA]</scope>
</reference>
<evidence type="ECO:0000313" key="1">
    <source>
        <dbReference type="EMBL" id="EES53272.1"/>
    </source>
</evidence>
<name>C6HVU3_9BACT</name>
<dbReference type="AlphaFoldDB" id="C6HVU3"/>
<sequence length="226" mass="25462">MAYSRRIPSGGASFGQKSLPSRYLPILSLATLALLSACSSLSTPPGGLGVPHLEARSSKNRPVWIDSLGQWQKDHPGREYFVGTTTKEPDQESGRTDAYQNAIRSIAERIGERARSLYRETSSRNMDETGSGMDMSVRRHVTSLVTNEASARISGARVEDYFWQKFWEKDQEDQPPYSFYKYSVLVSIRKDLYDALLRKSLEGARQNASDPKVRSLLERMIHNSSH</sequence>
<dbReference type="Proteomes" id="UP000009374">
    <property type="component" value="Unassembled WGS sequence"/>
</dbReference>
<keyword evidence="2" id="KW-1185">Reference proteome</keyword>
<organism evidence="1 2">
    <name type="scientific">Leptospirillum ferrodiazotrophum</name>
    <dbReference type="NCBI Taxonomy" id="412449"/>
    <lineage>
        <taxon>Bacteria</taxon>
        <taxon>Pseudomonadati</taxon>
        <taxon>Nitrospirota</taxon>
        <taxon>Nitrospiria</taxon>
        <taxon>Nitrospirales</taxon>
        <taxon>Nitrospiraceae</taxon>
        <taxon>Leptospirillum</taxon>
    </lineage>
</organism>
<evidence type="ECO:0000313" key="2">
    <source>
        <dbReference type="Proteomes" id="UP000009374"/>
    </source>
</evidence>
<gene>
    <name evidence="1" type="ORF">UBAL3_79800006</name>
</gene>
<accession>C6HVU3</accession>
<proteinExistence type="predicted"/>
<protein>
    <submittedName>
        <fullName evidence="1">Uncharacterized protein</fullName>
    </submittedName>
</protein>